<dbReference type="GO" id="GO:0005737">
    <property type="term" value="C:cytoplasm"/>
    <property type="evidence" value="ECO:0007669"/>
    <property type="project" value="UniProtKB-ARBA"/>
</dbReference>
<protein>
    <recommendedName>
        <fullName evidence="8 10">Small ribosomal subunit protein uS14</fullName>
    </recommendedName>
</protein>
<evidence type="ECO:0000256" key="6">
    <source>
        <dbReference type="ARBA" id="ARBA00022980"/>
    </source>
</evidence>
<evidence type="ECO:0000313" key="12">
    <source>
        <dbReference type="Proteomes" id="UP000709959"/>
    </source>
</evidence>
<evidence type="ECO:0000256" key="10">
    <source>
        <dbReference type="HAMAP-Rule" id="MF_01364"/>
    </source>
</evidence>
<evidence type="ECO:0000256" key="3">
    <source>
        <dbReference type="ARBA" id="ARBA00022730"/>
    </source>
</evidence>
<feature type="binding site" evidence="10">
    <location>
        <position position="27"/>
    </location>
    <ligand>
        <name>Zn(2+)</name>
        <dbReference type="ChEBI" id="CHEBI:29105"/>
    </ligand>
</feature>
<dbReference type="InterPro" id="IPR001209">
    <property type="entry name" value="Ribosomal_uS14"/>
</dbReference>
<gene>
    <name evidence="10" type="primary">rpsZ</name>
    <name evidence="10" type="synonym">rpsN</name>
    <name evidence="11" type="ORF">IPN91_04040</name>
</gene>
<comment type="subunit">
    <text evidence="9 10">Part of the 30S ribosomal subunit. Contacts proteins S3 and S10.</text>
</comment>
<evidence type="ECO:0000313" key="11">
    <source>
        <dbReference type="EMBL" id="MBK8571817.1"/>
    </source>
</evidence>
<keyword evidence="7 10" id="KW-0687">Ribonucleoprotein</keyword>
<dbReference type="InterPro" id="IPR023053">
    <property type="entry name" value="Ribosomal_uS14_bact"/>
</dbReference>
<feature type="binding site" evidence="10">
    <location>
        <position position="40"/>
    </location>
    <ligand>
        <name>Zn(2+)</name>
        <dbReference type="ChEBI" id="CHEBI:29105"/>
    </ligand>
</feature>
<accession>A0A936F296</accession>
<dbReference type="NCBIfam" id="NF005974">
    <property type="entry name" value="PRK08061.1"/>
    <property type="match status" value="1"/>
</dbReference>
<dbReference type="PANTHER" id="PTHR19836:SF19">
    <property type="entry name" value="SMALL RIBOSOMAL SUBUNIT PROTEIN US14M"/>
    <property type="match status" value="1"/>
</dbReference>
<dbReference type="SUPFAM" id="SSF57716">
    <property type="entry name" value="Glucocorticoid receptor-like (DNA-binding domain)"/>
    <property type="match status" value="1"/>
</dbReference>
<dbReference type="PANTHER" id="PTHR19836">
    <property type="entry name" value="30S RIBOSOMAL PROTEIN S14"/>
    <property type="match status" value="1"/>
</dbReference>
<dbReference type="GO" id="GO:0003735">
    <property type="term" value="F:structural constituent of ribosome"/>
    <property type="evidence" value="ECO:0007669"/>
    <property type="project" value="InterPro"/>
</dbReference>
<dbReference type="Gene3D" id="4.10.830.10">
    <property type="entry name" value="30s Ribosomal Protein S14, Chain N"/>
    <property type="match status" value="1"/>
</dbReference>
<evidence type="ECO:0000256" key="4">
    <source>
        <dbReference type="ARBA" id="ARBA00022833"/>
    </source>
</evidence>
<comment type="function">
    <text evidence="1 10">Binds 16S rRNA, required for the assembly of 30S particles and may also be responsible for determining the conformation of the 16S rRNA at the A site.</text>
</comment>
<name>A0A936F296_9BACT</name>
<dbReference type="GO" id="GO:0015935">
    <property type="term" value="C:small ribosomal subunit"/>
    <property type="evidence" value="ECO:0007669"/>
    <property type="project" value="TreeGrafter"/>
</dbReference>
<keyword evidence="6 10" id="KW-0689">Ribosomal protein</keyword>
<keyword evidence="3 10" id="KW-0699">rRNA-binding</keyword>
<keyword evidence="2 10" id="KW-0479">Metal-binding</keyword>
<evidence type="ECO:0000256" key="8">
    <source>
        <dbReference type="ARBA" id="ARBA00035167"/>
    </source>
</evidence>
<feature type="binding site" evidence="10">
    <location>
        <position position="24"/>
    </location>
    <ligand>
        <name>Zn(2+)</name>
        <dbReference type="ChEBI" id="CHEBI:29105"/>
    </ligand>
</feature>
<dbReference type="GO" id="GO:0006412">
    <property type="term" value="P:translation"/>
    <property type="evidence" value="ECO:0007669"/>
    <property type="project" value="UniProtKB-UniRule"/>
</dbReference>
<dbReference type="PROSITE" id="PS00527">
    <property type="entry name" value="RIBOSOMAL_S14"/>
    <property type="match status" value="1"/>
</dbReference>
<evidence type="ECO:0000256" key="5">
    <source>
        <dbReference type="ARBA" id="ARBA00022884"/>
    </source>
</evidence>
<dbReference type="InterPro" id="IPR043140">
    <property type="entry name" value="Ribosomal_uS14_sf"/>
</dbReference>
<dbReference type="GO" id="GO:0019843">
    <property type="term" value="F:rRNA binding"/>
    <property type="evidence" value="ECO:0007669"/>
    <property type="project" value="UniProtKB-UniRule"/>
</dbReference>
<dbReference type="EMBL" id="JADKCH010000002">
    <property type="protein sequence ID" value="MBK8571817.1"/>
    <property type="molecule type" value="Genomic_DNA"/>
</dbReference>
<organism evidence="11 12">
    <name type="scientific">Candidatus Geothrix odensensis</name>
    <dbReference type="NCBI Taxonomy" id="2954440"/>
    <lineage>
        <taxon>Bacteria</taxon>
        <taxon>Pseudomonadati</taxon>
        <taxon>Acidobacteriota</taxon>
        <taxon>Holophagae</taxon>
        <taxon>Holophagales</taxon>
        <taxon>Holophagaceae</taxon>
        <taxon>Geothrix</taxon>
    </lineage>
</organism>
<keyword evidence="5 10" id="KW-0694">RNA-binding</keyword>
<comment type="similarity">
    <text evidence="10">Belongs to the universal ribosomal protein uS14 family. Zinc-binding uS14 subfamily.</text>
</comment>
<evidence type="ECO:0000256" key="9">
    <source>
        <dbReference type="ARBA" id="ARBA00047110"/>
    </source>
</evidence>
<proteinExistence type="inferred from homology"/>
<evidence type="ECO:0000256" key="7">
    <source>
        <dbReference type="ARBA" id="ARBA00023274"/>
    </source>
</evidence>
<evidence type="ECO:0000256" key="1">
    <source>
        <dbReference type="ARBA" id="ARBA00003686"/>
    </source>
</evidence>
<reference evidence="11 12" key="1">
    <citation type="submission" date="2020-10" db="EMBL/GenBank/DDBJ databases">
        <title>Connecting structure to function with the recovery of over 1000 high-quality activated sludge metagenome-assembled genomes encoding full-length rRNA genes using long-read sequencing.</title>
        <authorList>
            <person name="Singleton C.M."/>
            <person name="Petriglieri F."/>
            <person name="Kristensen J.M."/>
            <person name="Kirkegaard R.H."/>
            <person name="Michaelsen T.Y."/>
            <person name="Andersen M.H."/>
            <person name="Karst S.M."/>
            <person name="Dueholm M.S."/>
            <person name="Nielsen P.H."/>
            <person name="Albertsen M."/>
        </authorList>
    </citation>
    <scope>NUCLEOTIDE SEQUENCE [LARGE SCALE GENOMIC DNA]</scope>
    <source>
        <strain evidence="11">OdNE_18-Q3-R46-58_MAXAC.008</strain>
    </source>
</reference>
<dbReference type="Pfam" id="PF00253">
    <property type="entry name" value="Ribosomal_S14"/>
    <property type="match status" value="1"/>
</dbReference>
<comment type="caution">
    <text evidence="11">The sequence shown here is derived from an EMBL/GenBank/DDBJ whole genome shotgun (WGS) entry which is preliminary data.</text>
</comment>
<feature type="binding site" evidence="10">
    <location>
        <position position="43"/>
    </location>
    <ligand>
        <name>Zn(2+)</name>
        <dbReference type="ChEBI" id="CHEBI:29105"/>
    </ligand>
</feature>
<keyword evidence="4 10" id="KW-0862">Zinc</keyword>
<comment type="cofactor">
    <cofactor evidence="10">
        <name>Zn(2+)</name>
        <dbReference type="ChEBI" id="CHEBI:29105"/>
    </cofactor>
    <text evidence="10">Binds 1 zinc ion per subunit.</text>
</comment>
<dbReference type="AlphaFoldDB" id="A0A936F296"/>
<evidence type="ECO:0000256" key="2">
    <source>
        <dbReference type="ARBA" id="ARBA00022723"/>
    </source>
</evidence>
<dbReference type="InterPro" id="IPR018271">
    <property type="entry name" value="Ribosomal_uS14_CS"/>
</dbReference>
<dbReference type="Proteomes" id="UP000709959">
    <property type="component" value="Unassembled WGS sequence"/>
</dbReference>
<dbReference type="HAMAP" id="MF_01364_B">
    <property type="entry name" value="Ribosomal_uS14_2_B"/>
    <property type="match status" value="1"/>
</dbReference>
<dbReference type="GO" id="GO:0008270">
    <property type="term" value="F:zinc ion binding"/>
    <property type="evidence" value="ECO:0007669"/>
    <property type="project" value="UniProtKB-UniRule"/>
</dbReference>
<sequence length="61" mass="7208">MAKISKIVKDSRKPKFSTQHRNRCKCCGRPRGYMRKFELCRLCFRKFALNGELPGVQKSSW</sequence>